<dbReference type="EMBL" id="GL377642">
    <property type="protein sequence ID" value="EFJ11990.1"/>
    <property type="molecule type" value="Genomic_DNA"/>
</dbReference>
<dbReference type="InParanoid" id="D8SUE7"/>
<dbReference type="OrthoDB" id="248923at2759"/>
<dbReference type="InterPro" id="IPR000719">
    <property type="entry name" value="Prot_kinase_dom"/>
</dbReference>
<keyword evidence="4" id="KW-1185">Reference proteome</keyword>
<gene>
    <name evidence="3" type="ORF">SELMODRAFT_43202</name>
</gene>
<dbReference type="Gene3D" id="3.30.200.20">
    <property type="entry name" value="Phosphorylase Kinase, domain 1"/>
    <property type="match status" value="1"/>
</dbReference>
<dbReference type="KEGG" id="smo:SELMODRAFT_43202"/>
<dbReference type="STRING" id="88036.D8SUE7"/>
<dbReference type="GO" id="GO:0004672">
    <property type="term" value="F:protein kinase activity"/>
    <property type="evidence" value="ECO:0007669"/>
    <property type="project" value="InterPro"/>
</dbReference>
<feature type="domain" description="Protein kinase" evidence="2">
    <location>
        <begin position="14"/>
        <end position="276"/>
    </location>
</feature>
<dbReference type="eggNOG" id="KOG0582">
    <property type="taxonomic scope" value="Eukaryota"/>
</dbReference>
<dbReference type="PROSITE" id="PS50011">
    <property type="entry name" value="PROTEIN_KINASE_DOM"/>
    <property type="match status" value="1"/>
</dbReference>
<dbReference type="Gene3D" id="1.10.510.10">
    <property type="entry name" value="Transferase(Phosphotransferase) domain 1"/>
    <property type="match status" value="1"/>
</dbReference>
<feature type="non-terminal residue" evidence="3">
    <location>
        <position position="307"/>
    </location>
</feature>
<evidence type="ECO:0000259" key="2">
    <source>
        <dbReference type="PROSITE" id="PS50011"/>
    </source>
</evidence>
<dbReference type="FunFam" id="3.30.200.20:FF:000099">
    <property type="entry name" value="Serine/threonine-protein kinase BLUS1"/>
    <property type="match status" value="1"/>
</dbReference>
<dbReference type="SMART" id="SM00220">
    <property type="entry name" value="S_TKc"/>
    <property type="match status" value="1"/>
</dbReference>
<dbReference type="Proteomes" id="UP000001514">
    <property type="component" value="Unassembled WGS sequence"/>
</dbReference>
<dbReference type="PANTHER" id="PTHR48014">
    <property type="entry name" value="SERINE/THREONINE-PROTEIN KINASE FRAY2"/>
    <property type="match status" value="1"/>
</dbReference>
<dbReference type="PANTHER" id="PTHR48014:SF21">
    <property type="entry name" value="SERINE_THREONINE-PROTEIN KINASE FRAY2"/>
    <property type="match status" value="1"/>
</dbReference>
<evidence type="ECO:0000313" key="3">
    <source>
        <dbReference type="EMBL" id="EFJ11990.1"/>
    </source>
</evidence>
<sequence length="307" mass="34052">MEAGKSYPVAASDYRVLEEIGHGRNATVHRALCVPRGEIVSIKSIDLEKCRSDLDEVRREAQTLSLIDHPNVVAALALFIVGQRLWVVMPYMAAGSCLTIMRVARPYGLDEPLVATVLRECLKALDYLHFHGHIHRDVKAGNILVDQHGGVKLGDFGVSACLFDCYNRQIARRTTFAGTPCWMAPEVLDPVCGYDCSADIWSLGITALELAQGHAPLSDLPPMKMVLVELSGPPPTLEPERAKAFSKSFKDFVACCLQKEASKRPTAGKLLKHGFFKHAQSSEYLVAHLLRELPPLWEQVKELRNRD</sequence>
<proteinExistence type="inferred from homology"/>
<dbReference type="FunFam" id="1.10.510.10:FF:000947">
    <property type="entry name" value="serine/threonine-protein kinase OSR1"/>
    <property type="match status" value="1"/>
</dbReference>
<evidence type="ECO:0000313" key="4">
    <source>
        <dbReference type="Proteomes" id="UP000001514"/>
    </source>
</evidence>
<name>D8SUE7_SELML</name>
<dbReference type="GO" id="GO:0043539">
    <property type="term" value="F:protein serine/threonine kinase activator activity"/>
    <property type="evidence" value="ECO:0007669"/>
    <property type="project" value="InterPro"/>
</dbReference>
<dbReference type="InterPro" id="IPR011009">
    <property type="entry name" value="Kinase-like_dom_sf"/>
</dbReference>
<comment type="similarity">
    <text evidence="1">Belongs to the protein kinase superfamily. STE Ser/Thr protein kinase family. STE20 subfamily.</text>
</comment>
<dbReference type="HOGENOM" id="CLU_000288_63_23_1"/>
<dbReference type="AlphaFoldDB" id="D8SUE7"/>
<dbReference type="GO" id="GO:0005524">
    <property type="term" value="F:ATP binding"/>
    <property type="evidence" value="ECO:0007669"/>
    <property type="project" value="InterPro"/>
</dbReference>
<reference evidence="3 4" key="1">
    <citation type="journal article" date="2011" name="Science">
        <title>The Selaginella genome identifies genetic changes associated with the evolution of vascular plants.</title>
        <authorList>
            <person name="Banks J.A."/>
            <person name="Nishiyama T."/>
            <person name="Hasebe M."/>
            <person name="Bowman J.L."/>
            <person name="Gribskov M."/>
            <person name="dePamphilis C."/>
            <person name="Albert V.A."/>
            <person name="Aono N."/>
            <person name="Aoyama T."/>
            <person name="Ambrose B.A."/>
            <person name="Ashton N.W."/>
            <person name="Axtell M.J."/>
            <person name="Barker E."/>
            <person name="Barker M.S."/>
            <person name="Bennetzen J.L."/>
            <person name="Bonawitz N.D."/>
            <person name="Chapple C."/>
            <person name="Cheng C."/>
            <person name="Correa L.G."/>
            <person name="Dacre M."/>
            <person name="DeBarry J."/>
            <person name="Dreyer I."/>
            <person name="Elias M."/>
            <person name="Engstrom E.M."/>
            <person name="Estelle M."/>
            <person name="Feng L."/>
            <person name="Finet C."/>
            <person name="Floyd S.K."/>
            <person name="Frommer W.B."/>
            <person name="Fujita T."/>
            <person name="Gramzow L."/>
            <person name="Gutensohn M."/>
            <person name="Harholt J."/>
            <person name="Hattori M."/>
            <person name="Heyl A."/>
            <person name="Hirai T."/>
            <person name="Hiwatashi Y."/>
            <person name="Ishikawa M."/>
            <person name="Iwata M."/>
            <person name="Karol K.G."/>
            <person name="Koehler B."/>
            <person name="Kolukisaoglu U."/>
            <person name="Kubo M."/>
            <person name="Kurata T."/>
            <person name="Lalonde S."/>
            <person name="Li K."/>
            <person name="Li Y."/>
            <person name="Litt A."/>
            <person name="Lyons E."/>
            <person name="Manning G."/>
            <person name="Maruyama T."/>
            <person name="Michael T.P."/>
            <person name="Mikami K."/>
            <person name="Miyazaki S."/>
            <person name="Morinaga S."/>
            <person name="Murata T."/>
            <person name="Mueller-Roeber B."/>
            <person name="Nelson D.R."/>
            <person name="Obara M."/>
            <person name="Oguri Y."/>
            <person name="Olmstead R.G."/>
            <person name="Onodera N."/>
            <person name="Petersen B.L."/>
            <person name="Pils B."/>
            <person name="Prigge M."/>
            <person name="Rensing S.A."/>
            <person name="Riano-Pachon D.M."/>
            <person name="Roberts A.W."/>
            <person name="Sato Y."/>
            <person name="Scheller H.V."/>
            <person name="Schulz B."/>
            <person name="Schulz C."/>
            <person name="Shakirov E.V."/>
            <person name="Shibagaki N."/>
            <person name="Shinohara N."/>
            <person name="Shippen D.E."/>
            <person name="Soerensen I."/>
            <person name="Sotooka R."/>
            <person name="Sugimoto N."/>
            <person name="Sugita M."/>
            <person name="Sumikawa N."/>
            <person name="Tanurdzic M."/>
            <person name="Theissen G."/>
            <person name="Ulvskov P."/>
            <person name="Wakazuki S."/>
            <person name="Weng J.K."/>
            <person name="Willats W.W."/>
            <person name="Wipf D."/>
            <person name="Wolf P.G."/>
            <person name="Yang L."/>
            <person name="Zimmer A.D."/>
            <person name="Zhu Q."/>
            <person name="Mitros T."/>
            <person name="Hellsten U."/>
            <person name="Loque D."/>
            <person name="Otillar R."/>
            <person name="Salamov A."/>
            <person name="Schmutz J."/>
            <person name="Shapiro H."/>
            <person name="Lindquist E."/>
            <person name="Lucas S."/>
            <person name="Rokhsar D."/>
            <person name="Grigoriev I.V."/>
        </authorList>
    </citation>
    <scope>NUCLEOTIDE SEQUENCE [LARGE SCALE GENOMIC DNA]</scope>
</reference>
<dbReference type="InterPro" id="IPR047173">
    <property type="entry name" value="STRAD_A/B-like"/>
</dbReference>
<accession>D8SUE7</accession>
<dbReference type="Gramene" id="EFJ11990">
    <property type="protein sequence ID" value="EFJ11990"/>
    <property type="gene ID" value="SELMODRAFT_43202"/>
</dbReference>
<dbReference type="SUPFAM" id="SSF56112">
    <property type="entry name" value="Protein kinase-like (PK-like)"/>
    <property type="match status" value="1"/>
</dbReference>
<protein>
    <recommendedName>
        <fullName evidence="2">Protein kinase domain-containing protein</fullName>
    </recommendedName>
</protein>
<dbReference type="Pfam" id="PF00069">
    <property type="entry name" value="Pkinase"/>
    <property type="match status" value="1"/>
</dbReference>
<dbReference type="OMA" id="NTEHMFI"/>
<evidence type="ECO:0000256" key="1">
    <source>
        <dbReference type="ARBA" id="ARBA00008874"/>
    </source>
</evidence>
<organism evidence="4">
    <name type="scientific">Selaginella moellendorffii</name>
    <name type="common">Spikemoss</name>
    <dbReference type="NCBI Taxonomy" id="88036"/>
    <lineage>
        <taxon>Eukaryota</taxon>
        <taxon>Viridiplantae</taxon>
        <taxon>Streptophyta</taxon>
        <taxon>Embryophyta</taxon>
        <taxon>Tracheophyta</taxon>
        <taxon>Lycopodiopsida</taxon>
        <taxon>Selaginellales</taxon>
        <taxon>Selaginellaceae</taxon>
        <taxon>Selaginella</taxon>
    </lineage>
</organism>